<comment type="caution">
    <text evidence="2">The sequence shown here is derived from an EMBL/GenBank/DDBJ whole genome shotgun (WGS) entry which is preliminary data.</text>
</comment>
<dbReference type="EMBL" id="STGJ01000017">
    <property type="protein sequence ID" value="TIC79595.1"/>
    <property type="molecule type" value="Genomic_DNA"/>
</dbReference>
<sequence>MKPMSASGPRVRRQHAGFTLVELMVAVAVGSLILAGVTSIIVSNKQGYHSAEGLSQMQESTRTAMALLERSIRGAGATVCGNGERVSNVLNDQEAGWTWATGALQGFDGDHPLPGVVIGTGERQRVAGTDAITVQSAAESTYAIESHNPSSATIELKGGTGDLKKDEILMACDADHAAIFQATNVNDSSGKLVHNSGSGTPGNCSKGLGYPADCSHAVGNAYEFKPNSTLARLSSVSWYVGNNGRAGEGGRSLYRAAQGGEPPVEVVAGVTDLQLRYRAAQSATWLDARDVTDWGEVDTVRLTLTVASGERNAAVDSTQPDGRLLRQFTQFVSLRNRTL</sequence>
<feature type="transmembrane region" description="Helical" evidence="1">
    <location>
        <begin position="20"/>
        <end position="42"/>
    </location>
</feature>
<keyword evidence="1" id="KW-1133">Transmembrane helix</keyword>
<dbReference type="AlphaFoldDB" id="A0A4T0UMU5"/>
<dbReference type="Pfam" id="PF07963">
    <property type="entry name" value="N_methyl"/>
    <property type="match status" value="1"/>
</dbReference>
<dbReference type="RefSeq" id="WP_136555092.1">
    <property type="nucleotide sequence ID" value="NZ_STGJ01000017.1"/>
</dbReference>
<dbReference type="OrthoDB" id="5496259at2"/>
<keyword evidence="1" id="KW-0472">Membrane</keyword>
<reference evidence="2 3" key="1">
    <citation type="submission" date="2019-04" db="EMBL/GenBank/DDBJ databases">
        <title>Crenobacter sp. nov.</title>
        <authorList>
            <person name="Shi S."/>
        </authorList>
    </citation>
    <scope>NUCLEOTIDE SEQUENCE [LARGE SCALE GENOMIC DNA]</scope>
    <source>
        <strain evidence="2 3">GY 70310</strain>
    </source>
</reference>
<name>A0A4T0UMU5_9NEIS</name>
<dbReference type="InterPro" id="IPR012902">
    <property type="entry name" value="N_methyl_site"/>
</dbReference>
<evidence type="ECO:0000313" key="2">
    <source>
        <dbReference type="EMBL" id="TIC79595.1"/>
    </source>
</evidence>
<keyword evidence="3" id="KW-1185">Reference proteome</keyword>
<protein>
    <submittedName>
        <fullName evidence="2">Prepilin-type N-terminal cleavage/methylation domain-containing protein</fullName>
    </submittedName>
</protein>
<dbReference type="NCBIfam" id="TIGR02532">
    <property type="entry name" value="IV_pilin_GFxxxE"/>
    <property type="match status" value="1"/>
</dbReference>
<dbReference type="PROSITE" id="PS00409">
    <property type="entry name" value="PROKAR_NTER_METHYL"/>
    <property type="match status" value="1"/>
</dbReference>
<evidence type="ECO:0000313" key="3">
    <source>
        <dbReference type="Proteomes" id="UP000308891"/>
    </source>
</evidence>
<dbReference type="InterPro" id="IPR045584">
    <property type="entry name" value="Pilin-like"/>
</dbReference>
<dbReference type="Proteomes" id="UP000308891">
    <property type="component" value="Unassembled WGS sequence"/>
</dbReference>
<keyword evidence="1" id="KW-0812">Transmembrane</keyword>
<evidence type="ECO:0000256" key="1">
    <source>
        <dbReference type="SAM" id="Phobius"/>
    </source>
</evidence>
<organism evidence="2 3">
    <name type="scientific">Crenobacter intestini</name>
    <dbReference type="NCBI Taxonomy" id="2563443"/>
    <lineage>
        <taxon>Bacteria</taxon>
        <taxon>Pseudomonadati</taxon>
        <taxon>Pseudomonadota</taxon>
        <taxon>Betaproteobacteria</taxon>
        <taxon>Neisseriales</taxon>
        <taxon>Neisseriaceae</taxon>
        <taxon>Crenobacter</taxon>
    </lineage>
</organism>
<gene>
    <name evidence="2" type="ORF">E5K04_13750</name>
</gene>
<dbReference type="SUPFAM" id="SSF54523">
    <property type="entry name" value="Pili subunits"/>
    <property type="match status" value="1"/>
</dbReference>
<proteinExistence type="predicted"/>
<accession>A0A4T0UMU5</accession>